<protein>
    <submittedName>
        <fullName evidence="1">Uncharacterized protein</fullName>
    </submittedName>
</protein>
<dbReference type="AlphaFoldDB" id="M1YV89"/>
<accession>M1YV89</accession>
<gene>
    <name evidence="1" type="ORF">NITGR_110002</name>
</gene>
<comment type="caution">
    <text evidence="1">The sequence shown here is derived from an EMBL/GenBank/DDBJ whole genome shotgun (WGS) entry which is preliminary data.</text>
</comment>
<dbReference type="HOGENOM" id="CLU_2974792_0_0_0"/>
<evidence type="ECO:0000313" key="2">
    <source>
        <dbReference type="Proteomes" id="UP000011704"/>
    </source>
</evidence>
<sequence length="58" mass="6522">MRILYEGETLKVPVNREIFKYIGFSKKGQRLRTGKYSGFAFGARGSIIPVFGLPRGRG</sequence>
<dbReference type="EMBL" id="CAQJ01000013">
    <property type="protein sequence ID" value="CCQ89522.1"/>
    <property type="molecule type" value="Genomic_DNA"/>
</dbReference>
<organism evidence="1 2">
    <name type="scientific">Nitrospina gracilis (strain 3/211)</name>
    <dbReference type="NCBI Taxonomy" id="1266370"/>
    <lineage>
        <taxon>Bacteria</taxon>
        <taxon>Pseudomonadati</taxon>
        <taxon>Nitrospinota/Tectimicrobiota group</taxon>
        <taxon>Nitrospinota</taxon>
        <taxon>Nitrospinia</taxon>
        <taxon>Nitrospinales</taxon>
        <taxon>Nitrospinaceae</taxon>
        <taxon>Nitrospina</taxon>
    </lineage>
</organism>
<proteinExistence type="predicted"/>
<keyword evidence="2" id="KW-1185">Reference proteome</keyword>
<evidence type="ECO:0000313" key="1">
    <source>
        <dbReference type="EMBL" id="CCQ89522.1"/>
    </source>
</evidence>
<reference evidence="1 2" key="1">
    <citation type="journal article" date="2013" name="Front. Microbiol.">
        <title>The genome of Nitrospina gracilis illuminates the metabolism and evolution of the major marine nitrite oxidizer.</title>
        <authorList>
            <person name="Luecker S."/>
            <person name="Nowka B."/>
            <person name="Rattei T."/>
            <person name="Spieck E."/>
            <person name="and Daims H."/>
        </authorList>
    </citation>
    <scope>NUCLEOTIDE SEQUENCE [LARGE SCALE GENOMIC DNA]</scope>
    <source>
        <strain evidence="1 2">3/211</strain>
    </source>
</reference>
<dbReference type="InParanoid" id="M1YV89"/>
<dbReference type="Proteomes" id="UP000011704">
    <property type="component" value="Unassembled WGS sequence"/>
</dbReference>
<name>M1YV89_NITG3</name>